<dbReference type="InterPro" id="IPR035920">
    <property type="entry name" value="YhbY-like_sf"/>
</dbReference>
<evidence type="ECO:0000313" key="6">
    <source>
        <dbReference type="EMBL" id="KAJ4846184.1"/>
    </source>
</evidence>
<dbReference type="AlphaFoldDB" id="A0A9Q0G9P1"/>
<sequence length="462" mass="52584">MAAKRVLASGPAVAICKSHHHLKSFLCNPLISSCPNSLPYTPSLADVMRKVLAQRPFLASPSIARGIQWAGYRRIHSVHCRNDAGKTVGSPNHGHDADADGAKVKRKKLKGRRAVVRWLKFFRWKKKKEYQRMTAEEKILYKLKKAQRKEERFVQALNKIEPAEGEDATHDPEILTPEEHFFFLKMGLKCKNYVPIGRRGIYQGVILNMHLHWKKHQTLKVIVKTFSPDEVKEIAAELARLSGGIVLDIHEENTIIMYRGKNYVQPPTEIMSPRVTLSRKKALDKSKYRDGLRAVRKYIPRLQQELELLQAQAERKVEDTAVATDQIPDTDTRSPESKTISSMSVEPSEKVKAILDGKEGCSEDDSDMELGMASDMEDLSDIFETDNDTDTETTKRPLYLDEFEKFPVEGDGEPEDFEEHLRQISLESKKSPSSGQDVNSPSFDEVDRMFLRAASLLKKKKR</sequence>
<dbReference type="SMART" id="SM01103">
    <property type="entry name" value="CRS1_YhbY"/>
    <property type="match status" value="1"/>
</dbReference>
<keyword evidence="1 2" id="KW-0694">RNA-binding</keyword>
<accession>A0A9Q0G9P1</accession>
<feature type="domain" description="CRM" evidence="5">
    <location>
        <begin position="173"/>
        <end position="270"/>
    </location>
</feature>
<keyword evidence="3" id="KW-0175">Coiled coil</keyword>
<dbReference type="Pfam" id="PF01985">
    <property type="entry name" value="CRS1_YhbY"/>
    <property type="match status" value="1"/>
</dbReference>
<gene>
    <name evidence="6" type="ORF">Tsubulata_034510</name>
</gene>
<comment type="caution">
    <text evidence="6">The sequence shown here is derived from an EMBL/GenBank/DDBJ whole genome shotgun (WGS) entry which is preliminary data.</text>
</comment>
<evidence type="ECO:0000313" key="7">
    <source>
        <dbReference type="Proteomes" id="UP001141552"/>
    </source>
</evidence>
<dbReference type="SUPFAM" id="SSF75471">
    <property type="entry name" value="YhbY-like"/>
    <property type="match status" value="1"/>
</dbReference>
<feature type="compositionally biased region" description="Polar residues" evidence="4">
    <location>
        <begin position="431"/>
        <end position="442"/>
    </location>
</feature>
<evidence type="ECO:0000256" key="2">
    <source>
        <dbReference type="PROSITE-ProRule" id="PRU00626"/>
    </source>
</evidence>
<dbReference type="PROSITE" id="PS51257">
    <property type="entry name" value="PROKAR_LIPOPROTEIN"/>
    <property type="match status" value="1"/>
</dbReference>
<dbReference type="Gene3D" id="3.30.110.60">
    <property type="entry name" value="YhbY-like"/>
    <property type="match status" value="1"/>
</dbReference>
<evidence type="ECO:0000256" key="4">
    <source>
        <dbReference type="SAM" id="MobiDB-lite"/>
    </source>
</evidence>
<evidence type="ECO:0000256" key="3">
    <source>
        <dbReference type="SAM" id="Coils"/>
    </source>
</evidence>
<dbReference type="EMBL" id="JAKUCV010001488">
    <property type="protein sequence ID" value="KAJ4846184.1"/>
    <property type="molecule type" value="Genomic_DNA"/>
</dbReference>
<feature type="coiled-coil region" evidence="3">
    <location>
        <begin position="292"/>
        <end position="319"/>
    </location>
</feature>
<evidence type="ECO:0000259" key="5">
    <source>
        <dbReference type="PROSITE" id="PS51295"/>
    </source>
</evidence>
<reference evidence="6" key="1">
    <citation type="submission" date="2022-02" db="EMBL/GenBank/DDBJ databases">
        <authorList>
            <person name="Henning P.M."/>
            <person name="McCubbin A.G."/>
            <person name="Shore J.S."/>
        </authorList>
    </citation>
    <scope>NUCLEOTIDE SEQUENCE</scope>
    <source>
        <strain evidence="6">F60SS</strain>
        <tissue evidence="6">Leaves</tissue>
    </source>
</reference>
<dbReference type="InterPro" id="IPR040286">
    <property type="entry name" value="At3g25440-like"/>
</dbReference>
<protein>
    <recommendedName>
        <fullName evidence="5">CRM domain-containing protein</fullName>
    </recommendedName>
</protein>
<feature type="region of interest" description="Disordered" evidence="4">
    <location>
        <begin position="424"/>
        <end position="445"/>
    </location>
</feature>
<organism evidence="6 7">
    <name type="scientific">Turnera subulata</name>
    <dbReference type="NCBI Taxonomy" id="218843"/>
    <lineage>
        <taxon>Eukaryota</taxon>
        <taxon>Viridiplantae</taxon>
        <taxon>Streptophyta</taxon>
        <taxon>Embryophyta</taxon>
        <taxon>Tracheophyta</taxon>
        <taxon>Spermatophyta</taxon>
        <taxon>Magnoliopsida</taxon>
        <taxon>eudicotyledons</taxon>
        <taxon>Gunneridae</taxon>
        <taxon>Pentapetalae</taxon>
        <taxon>rosids</taxon>
        <taxon>fabids</taxon>
        <taxon>Malpighiales</taxon>
        <taxon>Passifloraceae</taxon>
        <taxon>Turnera</taxon>
    </lineage>
</organism>
<evidence type="ECO:0000256" key="1">
    <source>
        <dbReference type="ARBA" id="ARBA00022884"/>
    </source>
</evidence>
<dbReference type="InterPro" id="IPR001890">
    <property type="entry name" value="RNA-binding_CRM"/>
</dbReference>
<dbReference type="OrthoDB" id="1109414at2759"/>
<dbReference type="PANTHER" id="PTHR31426:SF5">
    <property type="entry name" value="OS04G0492900 PROTEIN"/>
    <property type="match status" value="1"/>
</dbReference>
<feature type="region of interest" description="Disordered" evidence="4">
    <location>
        <begin position="319"/>
        <end position="348"/>
    </location>
</feature>
<dbReference type="Proteomes" id="UP001141552">
    <property type="component" value="Unassembled WGS sequence"/>
</dbReference>
<keyword evidence="7" id="KW-1185">Reference proteome</keyword>
<dbReference type="GO" id="GO:0003723">
    <property type="term" value="F:RNA binding"/>
    <property type="evidence" value="ECO:0007669"/>
    <property type="project" value="UniProtKB-UniRule"/>
</dbReference>
<proteinExistence type="predicted"/>
<name>A0A9Q0G9P1_9ROSI</name>
<dbReference type="PROSITE" id="PS51295">
    <property type="entry name" value="CRM"/>
    <property type="match status" value="1"/>
</dbReference>
<reference evidence="6" key="2">
    <citation type="journal article" date="2023" name="Plants (Basel)">
        <title>Annotation of the Turnera subulata (Passifloraceae) Draft Genome Reveals the S-Locus Evolved after the Divergence of Turneroideae from Passifloroideae in a Stepwise Manner.</title>
        <authorList>
            <person name="Henning P.M."/>
            <person name="Roalson E.H."/>
            <person name="Mir W."/>
            <person name="McCubbin A.G."/>
            <person name="Shore J.S."/>
        </authorList>
    </citation>
    <scope>NUCLEOTIDE SEQUENCE</scope>
    <source>
        <strain evidence="6">F60SS</strain>
    </source>
</reference>
<dbReference type="PANTHER" id="PTHR31426">
    <property type="entry name" value="GROUP II INTRON SPLICING FACTOR CRS1-LIKE"/>
    <property type="match status" value="1"/>
</dbReference>